<evidence type="ECO:0000313" key="1">
    <source>
        <dbReference type="EMBL" id="UTQ79678.1"/>
    </source>
</evidence>
<organism evidence="1">
    <name type="scientific">Aphis glycines nege-like virus 1 iso 1</name>
    <dbReference type="NCBI Taxonomy" id="2961855"/>
    <lineage>
        <taxon>Viruses</taxon>
        <taxon>Riboviria</taxon>
    </lineage>
</organism>
<dbReference type="EMBL" id="MW528425">
    <property type="protein sequence ID" value="UTQ79678.1"/>
    <property type="molecule type" value="mRNA"/>
</dbReference>
<reference evidence="1" key="1">
    <citation type="submission" date="2021-01" db="EMBL/GenBank/DDBJ databases">
        <authorList>
            <person name="Lu g."/>
            <person name="Ye z."/>
        </authorList>
    </citation>
    <scope>NUCLEOTIDE SEQUENCE</scope>
    <source>
        <strain evidence="1">ABC2</strain>
    </source>
</reference>
<protein>
    <submittedName>
        <fullName evidence="1">Uncharacterized protein</fullName>
    </submittedName>
</protein>
<proteinExistence type="evidence at transcript level"/>
<accession>A0A976RXE0</accession>
<name>A0A976RXE0_9VIRU</name>
<sequence length="152" mass="17551">MFTKFISFKILFCFSFIGFLQSFQFPLLSREETFFRRHFNSTNQVPYNFLDNSGPLLNACSSVTNHEIAATTVGYIPIDNRPPLHFVTTYPHYLDCCCLEPEDCVPSTPRSLADPRFEPSYPRVYSRGLCSWRNGKPRDTVSSRNSIVRSRC</sequence>